<name>A0A7K0KF88_9BACT</name>
<dbReference type="Pfam" id="PF01569">
    <property type="entry name" value="PAP2"/>
    <property type="match status" value="1"/>
</dbReference>
<organism evidence="3 4">
    <name type="scientific">Hallella mizrahii</name>
    <dbReference type="NCBI Taxonomy" id="2606637"/>
    <lineage>
        <taxon>Bacteria</taxon>
        <taxon>Pseudomonadati</taxon>
        <taxon>Bacteroidota</taxon>
        <taxon>Bacteroidia</taxon>
        <taxon>Bacteroidales</taxon>
        <taxon>Prevotellaceae</taxon>
        <taxon>Hallella</taxon>
    </lineage>
</organism>
<comment type="caution">
    <text evidence="3">The sequence shown here is derived from an EMBL/GenBank/DDBJ whole genome shotgun (WGS) entry which is preliminary data.</text>
</comment>
<keyword evidence="1" id="KW-0732">Signal</keyword>
<dbReference type="InterPro" id="IPR036938">
    <property type="entry name" value="PAP2/HPO_sf"/>
</dbReference>
<proteinExistence type="predicted"/>
<evidence type="ECO:0000259" key="2">
    <source>
        <dbReference type="SMART" id="SM00014"/>
    </source>
</evidence>
<dbReference type="Gene3D" id="1.20.144.10">
    <property type="entry name" value="Phosphatidic acid phosphatase type 2/haloperoxidase"/>
    <property type="match status" value="1"/>
</dbReference>
<dbReference type="Proteomes" id="UP000438914">
    <property type="component" value="Unassembled WGS sequence"/>
</dbReference>
<dbReference type="SMART" id="SM00014">
    <property type="entry name" value="acidPPc"/>
    <property type="match status" value="1"/>
</dbReference>
<gene>
    <name evidence="3" type="ORF">FYJ73_07980</name>
</gene>
<dbReference type="SUPFAM" id="SSF48317">
    <property type="entry name" value="Acid phosphatase/Vanadium-dependent haloperoxidase"/>
    <property type="match status" value="1"/>
</dbReference>
<keyword evidence="4" id="KW-1185">Reference proteome</keyword>
<protein>
    <submittedName>
        <fullName evidence="3">Phosphatase PAP2 family protein</fullName>
    </submittedName>
</protein>
<evidence type="ECO:0000313" key="4">
    <source>
        <dbReference type="Proteomes" id="UP000438914"/>
    </source>
</evidence>
<evidence type="ECO:0000313" key="3">
    <source>
        <dbReference type="EMBL" id="MST84606.1"/>
    </source>
</evidence>
<reference evidence="3 4" key="1">
    <citation type="submission" date="2019-08" db="EMBL/GenBank/DDBJ databases">
        <title>In-depth cultivation of the pig gut microbiome towards novel bacterial diversity and tailored functional studies.</title>
        <authorList>
            <person name="Wylensek D."/>
            <person name="Hitch T.C.A."/>
            <person name="Clavel T."/>
        </authorList>
    </citation>
    <scope>NUCLEOTIDE SEQUENCE [LARGE SCALE GENOMIC DNA]</scope>
    <source>
        <strain evidence="3 4">LKV-178-WT-2A</strain>
    </source>
</reference>
<feature type="signal peptide" evidence="1">
    <location>
        <begin position="1"/>
        <end position="19"/>
    </location>
</feature>
<sequence>MKRLWSIPLSLLLALPTWAQRAYHGDGPDDVLRFVPVATVYALKTCGVESKSGWKQLAVNTVVSYAFSAGTTWALKHSIHERRPDWTDNHSFPSGHTALAFTGAVILDKEYRHVSPWISVAGYAVATGVAVDRMARNRHAWQDVTAGAAIGVGSTLLGYWLGERITGEHNRYAVTTDGQSLSLCIQLFNK</sequence>
<accession>A0A7K0KF88</accession>
<dbReference type="CDD" id="cd03394">
    <property type="entry name" value="PAP2_like_5"/>
    <property type="match status" value="1"/>
</dbReference>
<dbReference type="RefSeq" id="WP_154534192.1">
    <property type="nucleotide sequence ID" value="NZ_VUNG01000018.1"/>
</dbReference>
<dbReference type="InterPro" id="IPR000326">
    <property type="entry name" value="PAP2/HPO"/>
</dbReference>
<dbReference type="AlphaFoldDB" id="A0A7K0KF88"/>
<dbReference type="EMBL" id="VUNG01000018">
    <property type="protein sequence ID" value="MST84606.1"/>
    <property type="molecule type" value="Genomic_DNA"/>
</dbReference>
<feature type="domain" description="Phosphatidic acid phosphatase type 2/haloperoxidase" evidence="2">
    <location>
        <begin position="59"/>
        <end position="159"/>
    </location>
</feature>
<evidence type="ECO:0000256" key="1">
    <source>
        <dbReference type="SAM" id="SignalP"/>
    </source>
</evidence>
<feature type="chain" id="PRO_5029739989" evidence="1">
    <location>
        <begin position="20"/>
        <end position="190"/>
    </location>
</feature>